<feature type="non-terminal residue" evidence="1">
    <location>
        <position position="48"/>
    </location>
</feature>
<protein>
    <submittedName>
        <fullName evidence="1">Sulfite oxidase</fullName>
    </submittedName>
</protein>
<dbReference type="Proteomes" id="UP000278673">
    <property type="component" value="Unassembled WGS sequence"/>
</dbReference>
<reference evidence="1 2" key="1">
    <citation type="submission" date="2018-10" db="EMBL/GenBank/DDBJ databases">
        <title>Isolation, diversity and antifungal activity of actinobacteria from wheat.</title>
        <authorList>
            <person name="Han C."/>
        </authorList>
    </citation>
    <scope>NUCLEOTIDE SEQUENCE [LARGE SCALE GENOMIC DNA]</scope>
    <source>
        <strain evidence="1 2">NEAU-YY642</strain>
    </source>
</reference>
<dbReference type="EMBL" id="RFFJ01000319">
    <property type="protein sequence ID" value="RMI27694.1"/>
    <property type="molecule type" value="Genomic_DNA"/>
</dbReference>
<organism evidence="1 2">
    <name type="scientific">Streptomyces triticirhizae</name>
    <dbReference type="NCBI Taxonomy" id="2483353"/>
    <lineage>
        <taxon>Bacteria</taxon>
        <taxon>Bacillati</taxon>
        <taxon>Actinomycetota</taxon>
        <taxon>Actinomycetes</taxon>
        <taxon>Kitasatosporales</taxon>
        <taxon>Streptomycetaceae</taxon>
        <taxon>Streptomyces</taxon>
    </lineage>
</organism>
<dbReference type="PROSITE" id="PS51318">
    <property type="entry name" value="TAT"/>
    <property type="match status" value="1"/>
</dbReference>
<dbReference type="AlphaFoldDB" id="A0A3M2KRQ1"/>
<sequence length="48" mass="5253">MTIDERLYDRRRLRQFLDGRARAEGIDRRALLRLLAAGGALGAAGAGL</sequence>
<evidence type="ECO:0000313" key="1">
    <source>
        <dbReference type="EMBL" id="RMI27694.1"/>
    </source>
</evidence>
<name>A0A3M2KRQ1_9ACTN</name>
<proteinExistence type="predicted"/>
<accession>A0A3M2KRQ1</accession>
<evidence type="ECO:0000313" key="2">
    <source>
        <dbReference type="Proteomes" id="UP000278673"/>
    </source>
</evidence>
<keyword evidence="2" id="KW-1185">Reference proteome</keyword>
<comment type="caution">
    <text evidence="1">The sequence shown here is derived from an EMBL/GenBank/DDBJ whole genome shotgun (WGS) entry which is preliminary data.</text>
</comment>
<gene>
    <name evidence="1" type="ORF">EBN88_28980</name>
</gene>
<dbReference type="InterPro" id="IPR006311">
    <property type="entry name" value="TAT_signal"/>
</dbReference>